<dbReference type="EMBL" id="KN823620">
    <property type="protein sequence ID" value="KIO16253.1"/>
    <property type="molecule type" value="Genomic_DNA"/>
</dbReference>
<evidence type="ECO:0000313" key="3">
    <source>
        <dbReference type="Proteomes" id="UP000054248"/>
    </source>
</evidence>
<dbReference type="HOGENOM" id="CLU_131115_0_0_1"/>
<proteinExistence type="predicted"/>
<feature type="signal peptide" evidence="1">
    <location>
        <begin position="1"/>
        <end position="28"/>
    </location>
</feature>
<feature type="chain" id="PRO_5002175551" evidence="1">
    <location>
        <begin position="29"/>
        <end position="175"/>
    </location>
</feature>
<evidence type="ECO:0000256" key="1">
    <source>
        <dbReference type="SAM" id="SignalP"/>
    </source>
</evidence>
<reference evidence="2 3" key="1">
    <citation type="submission" date="2014-04" db="EMBL/GenBank/DDBJ databases">
        <authorList>
            <consortium name="DOE Joint Genome Institute"/>
            <person name="Kuo A."/>
            <person name="Girlanda M."/>
            <person name="Perotto S."/>
            <person name="Kohler A."/>
            <person name="Nagy L.G."/>
            <person name="Floudas D."/>
            <person name="Copeland A."/>
            <person name="Barry K.W."/>
            <person name="Cichocki N."/>
            <person name="Veneault-Fourrey C."/>
            <person name="LaButti K."/>
            <person name="Lindquist E.A."/>
            <person name="Lipzen A."/>
            <person name="Lundell T."/>
            <person name="Morin E."/>
            <person name="Murat C."/>
            <person name="Sun H."/>
            <person name="Tunlid A."/>
            <person name="Henrissat B."/>
            <person name="Grigoriev I.V."/>
            <person name="Hibbett D.S."/>
            <person name="Martin F."/>
            <person name="Nordberg H.P."/>
            <person name="Cantor M.N."/>
            <person name="Hua S.X."/>
        </authorList>
    </citation>
    <scope>NUCLEOTIDE SEQUENCE [LARGE SCALE GENOMIC DNA]</scope>
    <source>
        <strain evidence="2 3">MUT 4182</strain>
    </source>
</reference>
<evidence type="ECO:0000313" key="2">
    <source>
        <dbReference type="EMBL" id="KIO16253.1"/>
    </source>
</evidence>
<name>A0A0C3K486_9AGAM</name>
<dbReference type="OrthoDB" id="2863512at2759"/>
<keyword evidence="1" id="KW-0732">Signal</keyword>
<reference evidence="3" key="2">
    <citation type="submission" date="2015-01" db="EMBL/GenBank/DDBJ databases">
        <title>Evolutionary Origins and Diversification of the Mycorrhizal Mutualists.</title>
        <authorList>
            <consortium name="DOE Joint Genome Institute"/>
            <consortium name="Mycorrhizal Genomics Consortium"/>
            <person name="Kohler A."/>
            <person name="Kuo A."/>
            <person name="Nagy L.G."/>
            <person name="Floudas D."/>
            <person name="Copeland A."/>
            <person name="Barry K.W."/>
            <person name="Cichocki N."/>
            <person name="Veneault-Fourrey C."/>
            <person name="LaButti K."/>
            <person name="Lindquist E.A."/>
            <person name="Lipzen A."/>
            <person name="Lundell T."/>
            <person name="Morin E."/>
            <person name="Murat C."/>
            <person name="Riley R."/>
            <person name="Ohm R."/>
            <person name="Sun H."/>
            <person name="Tunlid A."/>
            <person name="Henrissat B."/>
            <person name="Grigoriev I.V."/>
            <person name="Hibbett D.S."/>
            <person name="Martin F."/>
        </authorList>
    </citation>
    <scope>NUCLEOTIDE SEQUENCE [LARGE SCALE GENOMIC DNA]</scope>
    <source>
        <strain evidence="3">MUT 4182</strain>
    </source>
</reference>
<protein>
    <submittedName>
        <fullName evidence="2">Uncharacterized protein</fullName>
    </submittedName>
</protein>
<gene>
    <name evidence="2" type="ORF">M407DRAFT_34101</name>
</gene>
<dbReference type="STRING" id="1051891.A0A0C3K486"/>
<accession>A0A0C3K486</accession>
<keyword evidence="3" id="KW-1185">Reference proteome</keyword>
<dbReference type="AlphaFoldDB" id="A0A0C3K486"/>
<sequence length="175" mass="19739">MKFSTLFVTPLYLIPSLIAAAAIPDVAAHNETLAKRGGEVNYLANCQRIEAGQDSYTASYVAWYSNLDNTQSGNDRPESLSNEYRDWSANGDYIRWEGQQQDIYFRDSTVSLQTHIAGDAQSRGFQEYAGYAQRTSDGKKFTCYKDNYRQLFFWAPPVPDGTGRGISCQSIYYCV</sequence>
<dbReference type="Proteomes" id="UP000054248">
    <property type="component" value="Unassembled WGS sequence"/>
</dbReference>
<organism evidence="2 3">
    <name type="scientific">Tulasnella calospora MUT 4182</name>
    <dbReference type="NCBI Taxonomy" id="1051891"/>
    <lineage>
        <taxon>Eukaryota</taxon>
        <taxon>Fungi</taxon>
        <taxon>Dikarya</taxon>
        <taxon>Basidiomycota</taxon>
        <taxon>Agaricomycotina</taxon>
        <taxon>Agaricomycetes</taxon>
        <taxon>Cantharellales</taxon>
        <taxon>Tulasnellaceae</taxon>
        <taxon>Tulasnella</taxon>
    </lineage>
</organism>